<feature type="transmembrane region" description="Helical" evidence="8">
    <location>
        <begin position="122"/>
        <end position="140"/>
    </location>
</feature>
<feature type="transmembrane region" description="Helical" evidence="8">
    <location>
        <begin position="40"/>
        <end position="61"/>
    </location>
</feature>
<dbReference type="EMBL" id="JBHILM010000008">
    <property type="protein sequence ID" value="MFB5681115.1"/>
    <property type="molecule type" value="Genomic_DNA"/>
</dbReference>
<dbReference type="Gene3D" id="1.20.1740.10">
    <property type="entry name" value="Amino acid/polyamine transporter I"/>
    <property type="match status" value="1"/>
</dbReference>
<dbReference type="PANTHER" id="PTHR34975:SF2">
    <property type="entry name" value="SPORE GERMINATION PROTEIN A2"/>
    <property type="match status" value="1"/>
</dbReference>
<keyword evidence="3" id="KW-0813">Transport</keyword>
<feature type="transmembrane region" description="Helical" evidence="8">
    <location>
        <begin position="187"/>
        <end position="206"/>
    </location>
</feature>
<evidence type="ECO:0000256" key="2">
    <source>
        <dbReference type="ARBA" id="ARBA00007998"/>
    </source>
</evidence>
<keyword evidence="6 8" id="KW-1133">Transmembrane helix</keyword>
<feature type="transmembrane region" description="Helical" evidence="8">
    <location>
        <begin position="81"/>
        <end position="102"/>
    </location>
</feature>
<evidence type="ECO:0000256" key="8">
    <source>
        <dbReference type="SAM" id="Phobius"/>
    </source>
</evidence>
<keyword evidence="5 8" id="KW-0812">Transmembrane</keyword>
<comment type="caution">
    <text evidence="9">The sequence shown here is derived from an EMBL/GenBank/DDBJ whole genome shotgun (WGS) entry which is preliminary data.</text>
</comment>
<evidence type="ECO:0000256" key="6">
    <source>
        <dbReference type="ARBA" id="ARBA00022989"/>
    </source>
</evidence>
<feature type="transmembrane region" description="Helical" evidence="8">
    <location>
        <begin position="147"/>
        <end position="167"/>
    </location>
</feature>
<name>A0ABV5B6F2_9BACL</name>
<accession>A0ABV5B6F2</accession>
<evidence type="ECO:0000313" key="10">
    <source>
        <dbReference type="Proteomes" id="UP001580407"/>
    </source>
</evidence>
<evidence type="ECO:0000256" key="3">
    <source>
        <dbReference type="ARBA" id="ARBA00022448"/>
    </source>
</evidence>
<dbReference type="RefSeq" id="WP_375524905.1">
    <property type="nucleotide sequence ID" value="NZ_JBHILM010000008.1"/>
</dbReference>
<feature type="transmembrane region" description="Helical" evidence="8">
    <location>
        <begin position="218"/>
        <end position="237"/>
    </location>
</feature>
<comment type="subcellular location">
    <subcellularLocation>
        <location evidence="1">Membrane</location>
        <topology evidence="1">Multi-pass membrane protein</topology>
    </subcellularLocation>
</comment>
<evidence type="ECO:0000313" key="9">
    <source>
        <dbReference type="EMBL" id="MFB5681115.1"/>
    </source>
</evidence>
<evidence type="ECO:0000256" key="1">
    <source>
        <dbReference type="ARBA" id="ARBA00004141"/>
    </source>
</evidence>
<dbReference type="Proteomes" id="UP001580407">
    <property type="component" value="Unassembled WGS sequence"/>
</dbReference>
<dbReference type="PANTHER" id="PTHR34975">
    <property type="entry name" value="SPORE GERMINATION PROTEIN A2"/>
    <property type="match status" value="1"/>
</dbReference>
<protein>
    <submittedName>
        <fullName evidence="9">Endospore germination permease</fullName>
    </submittedName>
</protein>
<feature type="transmembrane region" description="Helical" evidence="8">
    <location>
        <begin position="333"/>
        <end position="356"/>
    </location>
</feature>
<feature type="transmembrane region" description="Helical" evidence="8">
    <location>
        <begin position="305"/>
        <end position="321"/>
    </location>
</feature>
<sequence length="368" mass="41653">MKHEKISTLQTVFTVTSTVYAVGIVSLPRTIAEKTQTPDVWQGLFLSSLLGLVAVFINVSLCRRFPGKTFYEINTRIAGNFIGHIINISFILYCLFICSHVVRMMAEFIKALALERTPVSAILIPFLLLVGYLTSGGLHVMVRLVELFFPLTFIVFILLIVLNINHFDPDNLLPVFHKGWQPIFQSLKVVPFSTLGFESILILTNFMVHPQQAWKAGAIGYSIAMGLYLLMVTMVIACMSVEEVSRLQWPVLSFAQQIEFPGAFLERFELLFIVLWTIKIYMTTANYYFYLVAGISHLTQKRNKYVHYLPLVFLFAAAMYPKNLVETDRMGNFAGYFGVIICALMPLLLLIISLILQRKGNSAKHSQG</sequence>
<dbReference type="InterPro" id="IPR004761">
    <property type="entry name" value="Spore_GerAB"/>
</dbReference>
<gene>
    <name evidence="9" type="ORF">ACE3NQ_09355</name>
</gene>
<keyword evidence="10" id="KW-1185">Reference proteome</keyword>
<keyword evidence="4" id="KW-0309">Germination</keyword>
<evidence type="ECO:0000256" key="5">
    <source>
        <dbReference type="ARBA" id="ARBA00022692"/>
    </source>
</evidence>
<reference evidence="9 10" key="1">
    <citation type="submission" date="2024-09" db="EMBL/GenBank/DDBJ databases">
        <authorList>
            <person name="Ruan L."/>
        </authorList>
    </citation>
    <scope>NUCLEOTIDE SEQUENCE [LARGE SCALE GENOMIC DNA]</scope>
    <source>
        <strain evidence="9 10">D33</strain>
    </source>
</reference>
<evidence type="ECO:0000256" key="7">
    <source>
        <dbReference type="ARBA" id="ARBA00023136"/>
    </source>
</evidence>
<proteinExistence type="inferred from homology"/>
<organism evidence="9 10">
    <name type="scientific">Paenibacillus terreus</name>
    <dbReference type="NCBI Taxonomy" id="1387834"/>
    <lineage>
        <taxon>Bacteria</taxon>
        <taxon>Bacillati</taxon>
        <taxon>Bacillota</taxon>
        <taxon>Bacilli</taxon>
        <taxon>Bacillales</taxon>
        <taxon>Paenibacillaceae</taxon>
        <taxon>Paenibacillus</taxon>
    </lineage>
</organism>
<dbReference type="NCBIfam" id="TIGR00912">
    <property type="entry name" value="2A0309"/>
    <property type="match status" value="1"/>
</dbReference>
<keyword evidence="7 8" id="KW-0472">Membrane</keyword>
<evidence type="ECO:0000256" key="4">
    <source>
        <dbReference type="ARBA" id="ARBA00022544"/>
    </source>
</evidence>
<dbReference type="Pfam" id="PF03845">
    <property type="entry name" value="Spore_permease"/>
    <property type="match status" value="1"/>
</dbReference>
<feature type="transmembrane region" description="Helical" evidence="8">
    <location>
        <begin position="270"/>
        <end position="293"/>
    </location>
</feature>
<comment type="similarity">
    <text evidence="2">Belongs to the amino acid-polyamine-organocation (APC) superfamily. Spore germination protein (SGP) (TC 2.A.3.9) family.</text>
</comment>